<dbReference type="Proteomes" id="UP000318478">
    <property type="component" value="Unassembled WGS sequence"/>
</dbReference>
<organism evidence="2 3">
    <name type="scientific">Posidoniimonas polymericola</name>
    <dbReference type="NCBI Taxonomy" id="2528002"/>
    <lineage>
        <taxon>Bacteria</taxon>
        <taxon>Pseudomonadati</taxon>
        <taxon>Planctomycetota</taxon>
        <taxon>Planctomycetia</taxon>
        <taxon>Pirellulales</taxon>
        <taxon>Lacipirellulaceae</taxon>
        <taxon>Posidoniimonas</taxon>
    </lineage>
</organism>
<accession>A0A5C5YME1</accession>
<evidence type="ECO:0008006" key="4">
    <source>
        <dbReference type="Google" id="ProtNLM"/>
    </source>
</evidence>
<gene>
    <name evidence="2" type="ORF">Pla123a_28010</name>
</gene>
<keyword evidence="1" id="KW-0732">Signal</keyword>
<sequence precursor="true">MTRPALPLSATLSLALLAVLAGCQPADEIRTYTVPKERSAPAAQSAPPAQATPSRMIAAMLEGEQRAWFFKVMGPVESVDQVADSVKQFLNSVAFDEQAGRPVWETPAGWTERPASQMRLATLVIPTSGQPVELSVIGLGLADDWDASVLDNVNRWRGQLGLEPIAAGDAEQLESIKLGDRRAVIVDLSGEAEASAMMPPMAGGMPGAASTPPMASAPPSGLSKPLVHELPDGWREVAPTSMRVVNLRVGEGESEAEVTGMAFPAGAPDIASVLSNANRWLGENSMSPVTEEGLDAITDSIRLDEQDATYFELLSDDHEKNTLAAMVERGPMVWFFKLRGPAATVSGNRDTFRQWLSTVHFNVP</sequence>
<feature type="signal peptide" evidence="1">
    <location>
        <begin position="1"/>
        <end position="21"/>
    </location>
</feature>
<dbReference type="RefSeq" id="WP_146587905.1">
    <property type="nucleotide sequence ID" value="NZ_SJPO01000006.1"/>
</dbReference>
<evidence type="ECO:0000313" key="3">
    <source>
        <dbReference type="Proteomes" id="UP000318478"/>
    </source>
</evidence>
<evidence type="ECO:0000256" key="1">
    <source>
        <dbReference type="SAM" id="SignalP"/>
    </source>
</evidence>
<dbReference type="EMBL" id="SJPO01000006">
    <property type="protein sequence ID" value="TWT76015.1"/>
    <property type="molecule type" value="Genomic_DNA"/>
</dbReference>
<dbReference type="AlphaFoldDB" id="A0A5C5YME1"/>
<feature type="chain" id="PRO_5022860591" description="DUF1795 domain-containing protein" evidence="1">
    <location>
        <begin position="22"/>
        <end position="364"/>
    </location>
</feature>
<dbReference type="OrthoDB" id="288562at2"/>
<protein>
    <recommendedName>
        <fullName evidence="4">DUF1795 domain-containing protein</fullName>
    </recommendedName>
</protein>
<dbReference type="PROSITE" id="PS51257">
    <property type="entry name" value="PROKAR_LIPOPROTEIN"/>
    <property type="match status" value="1"/>
</dbReference>
<name>A0A5C5YME1_9BACT</name>
<comment type="caution">
    <text evidence="2">The sequence shown here is derived from an EMBL/GenBank/DDBJ whole genome shotgun (WGS) entry which is preliminary data.</text>
</comment>
<proteinExistence type="predicted"/>
<evidence type="ECO:0000313" key="2">
    <source>
        <dbReference type="EMBL" id="TWT76015.1"/>
    </source>
</evidence>
<keyword evidence="3" id="KW-1185">Reference proteome</keyword>
<reference evidence="2 3" key="1">
    <citation type="submission" date="2019-02" db="EMBL/GenBank/DDBJ databases">
        <title>Deep-cultivation of Planctomycetes and their phenomic and genomic characterization uncovers novel biology.</title>
        <authorList>
            <person name="Wiegand S."/>
            <person name="Jogler M."/>
            <person name="Boedeker C."/>
            <person name="Pinto D."/>
            <person name="Vollmers J."/>
            <person name="Rivas-Marin E."/>
            <person name="Kohn T."/>
            <person name="Peeters S.H."/>
            <person name="Heuer A."/>
            <person name="Rast P."/>
            <person name="Oberbeckmann S."/>
            <person name="Bunk B."/>
            <person name="Jeske O."/>
            <person name="Meyerdierks A."/>
            <person name="Storesund J.E."/>
            <person name="Kallscheuer N."/>
            <person name="Luecker S."/>
            <person name="Lage O.M."/>
            <person name="Pohl T."/>
            <person name="Merkel B.J."/>
            <person name="Hornburger P."/>
            <person name="Mueller R.-W."/>
            <person name="Bruemmer F."/>
            <person name="Labrenz M."/>
            <person name="Spormann A.M."/>
            <person name="Op Den Camp H."/>
            <person name="Overmann J."/>
            <person name="Amann R."/>
            <person name="Jetten M.S.M."/>
            <person name="Mascher T."/>
            <person name="Medema M.H."/>
            <person name="Devos D.P."/>
            <person name="Kaster A.-K."/>
            <person name="Ovreas L."/>
            <person name="Rohde M."/>
            <person name="Galperin M.Y."/>
            <person name="Jogler C."/>
        </authorList>
    </citation>
    <scope>NUCLEOTIDE SEQUENCE [LARGE SCALE GENOMIC DNA]</scope>
    <source>
        <strain evidence="2 3">Pla123a</strain>
    </source>
</reference>